<proteinExistence type="inferred from homology"/>
<comment type="similarity">
    <text evidence="1">Belongs to the short-chain dehydrogenases/reductases (SDR) family.</text>
</comment>
<evidence type="ECO:0000313" key="3">
    <source>
        <dbReference type="EMBL" id="EEC04152.1"/>
    </source>
</evidence>
<dbReference type="PANTHER" id="PTHR24321:SF8">
    <property type="entry name" value="ESTRADIOL 17-BETA-DEHYDROGENASE 8-RELATED"/>
    <property type="match status" value="1"/>
</dbReference>
<dbReference type="VEuPathDB" id="VectorBase:ISCI016986"/>
<dbReference type="HOGENOM" id="CLU_2815290_0_0_1"/>
<accession>B7PC30</accession>
<organism>
    <name type="scientific">Ixodes scapularis</name>
    <name type="common">Black-legged tick</name>
    <name type="synonym">Deer tick</name>
    <dbReference type="NCBI Taxonomy" id="6945"/>
    <lineage>
        <taxon>Eukaryota</taxon>
        <taxon>Metazoa</taxon>
        <taxon>Ecdysozoa</taxon>
        <taxon>Arthropoda</taxon>
        <taxon>Chelicerata</taxon>
        <taxon>Arachnida</taxon>
        <taxon>Acari</taxon>
        <taxon>Parasitiformes</taxon>
        <taxon>Ixodida</taxon>
        <taxon>Ixodoidea</taxon>
        <taxon>Ixodidae</taxon>
        <taxon>Ixodinae</taxon>
        <taxon>Ixodes</taxon>
    </lineage>
</organism>
<dbReference type="EnsemblMetazoa" id="ISCW016986-RA">
    <property type="protein sequence ID" value="ISCW016986-PA"/>
    <property type="gene ID" value="ISCW016986"/>
</dbReference>
<name>B7PC30_IXOSC</name>
<evidence type="ECO:0000313" key="4">
    <source>
        <dbReference type="EnsemblMetazoa" id="ISCW016986-PA"/>
    </source>
</evidence>
<dbReference type="InterPro" id="IPR002347">
    <property type="entry name" value="SDR_fam"/>
</dbReference>
<dbReference type="AlphaFoldDB" id="B7PC30"/>
<keyword evidence="5" id="KW-1185">Reference proteome</keyword>
<evidence type="ECO:0000313" key="5">
    <source>
        <dbReference type="Proteomes" id="UP000001555"/>
    </source>
</evidence>
<dbReference type="SUPFAM" id="SSF51735">
    <property type="entry name" value="NAD(P)-binding Rossmann-fold domains"/>
    <property type="match status" value="1"/>
</dbReference>
<dbReference type="Proteomes" id="UP000001555">
    <property type="component" value="Unassembled WGS sequence"/>
</dbReference>
<protein>
    <submittedName>
        <fullName evidence="3 4">Short chain type dehydrogenase, putative</fullName>
    </submittedName>
</protein>
<evidence type="ECO:0000256" key="2">
    <source>
        <dbReference type="ARBA" id="ARBA00023002"/>
    </source>
</evidence>
<dbReference type="EMBL" id="ABJB010604914">
    <property type="status" value="NOT_ANNOTATED_CDS"/>
    <property type="molecule type" value="Genomic_DNA"/>
</dbReference>
<dbReference type="InParanoid" id="B7PC30"/>
<dbReference type="GO" id="GO:0016491">
    <property type="term" value="F:oxidoreductase activity"/>
    <property type="evidence" value="ECO:0007669"/>
    <property type="project" value="UniProtKB-KW"/>
</dbReference>
<dbReference type="PANTHER" id="PTHR24321">
    <property type="entry name" value="DEHYDROGENASES, SHORT CHAIN"/>
    <property type="match status" value="1"/>
</dbReference>
<reference evidence="4" key="2">
    <citation type="submission" date="2020-05" db="UniProtKB">
        <authorList>
            <consortium name="EnsemblMetazoa"/>
        </authorList>
    </citation>
    <scope>IDENTIFICATION</scope>
    <source>
        <strain evidence="4">wikel</strain>
    </source>
</reference>
<dbReference type="VEuPathDB" id="VectorBase:ISCW016986"/>
<reference evidence="3 5" key="1">
    <citation type="submission" date="2008-03" db="EMBL/GenBank/DDBJ databases">
        <title>Annotation of Ixodes scapularis.</title>
        <authorList>
            <consortium name="Ixodes scapularis Genome Project Consortium"/>
            <person name="Caler E."/>
            <person name="Hannick L.I."/>
            <person name="Bidwell S."/>
            <person name="Joardar V."/>
            <person name="Thiagarajan M."/>
            <person name="Amedeo P."/>
            <person name="Galinsky K.J."/>
            <person name="Schobel S."/>
            <person name="Inman J."/>
            <person name="Hostetler J."/>
            <person name="Miller J."/>
            <person name="Hammond M."/>
            <person name="Megy K."/>
            <person name="Lawson D."/>
            <person name="Kodira C."/>
            <person name="Sutton G."/>
            <person name="Meyer J."/>
            <person name="Hill C.A."/>
            <person name="Birren B."/>
            <person name="Nene V."/>
            <person name="Collins F."/>
            <person name="Alarcon-Chaidez F."/>
            <person name="Wikel S."/>
            <person name="Strausberg R."/>
        </authorList>
    </citation>
    <scope>NUCLEOTIDE SEQUENCE [LARGE SCALE GENOMIC DNA]</scope>
    <source>
        <strain evidence="5">Wikel</strain>
        <strain evidence="3">Wikel colony</strain>
    </source>
</reference>
<dbReference type="Pfam" id="PF00106">
    <property type="entry name" value="adh_short"/>
    <property type="match status" value="1"/>
</dbReference>
<dbReference type="Gene3D" id="3.40.50.720">
    <property type="entry name" value="NAD(P)-binding Rossmann-like Domain"/>
    <property type="match status" value="1"/>
</dbReference>
<dbReference type="EMBL" id="DS681185">
    <property type="protein sequence ID" value="EEC04152.1"/>
    <property type="molecule type" value="Genomic_DNA"/>
</dbReference>
<dbReference type="InterPro" id="IPR036291">
    <property type="entry name" value="NAD(P)-bd_dom_sf"/>
</dbReference>
<gene>
    <name evidence="3" type="ORF">IscW_ISCW016986</name>
</gene>
<evidence type="ECO:0000256" key="1">
    <source>
        <dbReference type="ARBA" id="ARBA00006484"/>
    </source>
</evidence>
<sequence length="67" mass="6949">MNQGTFLMTQAAARDMLAGEVTQGVVVNISSLVAKTGFKGRYGYVASKAESSYMTGTVIEVAGGTLL</sequence>
<keyword evidence="2" id="KW-0560">Oxidoreductase</keyword>
<dbReference type="PaxDb" id="6945-B7PC30"/>